<dbReference type="GO" id="GO:0016740">
    <property type="term" value="F:transferase activity"/>
    <property type="evidence" value="ECO:0007669"/>
    <property type="project" value="UniProtKB-KW"/>
</dbReference>
<dbReference type="SUPFAM" id="SSF53448">
    <property type="entry name" value="Nucleotide-diphospho-sugar transferases"/>
    <property type="match status" value="1"/>
</dbReference>
<dbReference type="Gene3D" id="3.90.550.10">
    <property type="entry name" value="Spore Coat Polysaccharide Biosynthesis Protein SpsA, Chain A"/>
    <property type="match status" value="1"/>
</dbReference>
<dbReference type="KEGG" id="pdh:B9T62_38155"/>
<evidence type="ECO:0000313" key="4">
    <source>
        <dbReference type="Proteomes" id="UP000249890"/>
    </source>
</evidence>
<sequence length="284" mass="32150">MDSVTSVLGSPGSIPISAVIIAQDDETRIAKAIQSCRLFADEVVVIDGGSKDGTVQLAESLDCRVYVNPWPGYAKQREFGVERAVHDWVFLIDTDEVVSDELGADILARKPALTDPGIAYSLYRIGDFLGRWLDRGEYLVRLYNRKQYGIRNSLVHEMPDVSEDRTVRLTGTLWHQGFRSINDHVARFNKYTDLEAQSAFESGKPFRLSHLLLRPPARFLQKYFLHGLFKKGISGFAVSVFWVMYEFMVGFKLYELNSSSKLAQHNAKGQNTKEEKGERSYAVQ</sequence>
<keyword evidence="4" id="KW-1185">Reference proteome</keyword>
<dbReference type="AlphaFoldDB" id="A0A2Z2KJ86"/>
<protein>
    <submittedName>
        <fullName evidence="3">Glycosyl transferase</fullName>
    </submittedName>
</protein>
<feature type="compositionally biased region" description="Basic and acidic residues" evidence="1">
    <location>
        <begin position="271"/>
        <end position="284"/>
    </location>
</feature>
<proteinExistence type="predicted"/>
<dbReference type="RefSeq" id="WP_087919986.1">
    <property type="nucleotide sequence ID" value="NZ_CP021780.1"/>
</dbReference>
<dbReference type="OrthoDB" id="9815923at2"/>
<dbReference type="InterPro" id="IPR029044">
    <property type="entry name" value="Nucleotide-diphossugar_trans"/>
</dbReference>
<dbReference type="PANTHER" id="PTHR43630:SF2">
    <property type="entry name" value="GLYCOSYLTRANSFERASE"/>
    <property type="match status" value="1"/>
</dbReference>
<gene>
    <name evidence="3" type="ORF">B9T62_38155</name>
</gene>
<reference evidence="3 4" key="1">
    <citation type="submission" date="2017-06" db="EMBL/GenBank/DDBJ databases">
        <title>Complete genome sequence of Paenibacillus donghaensis KCTC 13049T isolated from East Sea sediment, South Korea.</title>
        <authorList>
            <person name="Jung B.K."/>
            <person name="Hong S.-J."/>
            <person name="Shin J.-H."/>
        </authorList>
    </citation>
    <scope>NUCLEOTIDE SEQUENCE [LARGE SCALE GENOMIC DNA]</scope>
    <source>
        <strain evidence="3 4">KCTC 13049</strain>
    </source>
</reference>
<organism evidence="3 4">
    <name type="scientific">Paenibacillus donghaensis</name>
    <dbReference type="NCBI Taxonomy" id="414771"/>
    <lineage>
        <taxon>Bacteria</taxon>
        <taxon>Bacillati</taxon>
        <taxon>Bacillota</taxon>
        <taxon>Bacilli</taxon>
        <taxon>Bacillales</taxon>
        <taxon>Paenibacillaceae</taxon>
        <taxon>Paenibacillus</taxon>
    </lineage>
</organism>
<accession>A0A2Z2KJ86</accession>
<dbReference type="PANTHER" id="PTHR43630">
    <property type="entry name" value="POLY-BETA-1,6-N-ACETYL-D-GLUCOSAMINE SYNTHASE"/>
    <property type="match status" value="1"/>
</dbReference>
<dbReference type="InterPro" id="IPR001173">
    <property type="entry name" value="Glyco_trans_2-like"/>
</dbReference>
<dbReference type="CDD" id="cd02511">
    <property type="entry name" value="Beta4Glucosyltransferase"/>
    <property type="match status" value="1"/>
</dbReference>
<feature type="domain" description="Glycosyltransferase 2-like" evidence="2">
    <location>
        <begin position="17"/>
        <end position="150"/>
    </location>
</feature>
<dbReference type="EMBL" id="CP021780">
    <property type="protein sequence ID" value="ASA26027.1"/>
    <property type="molecule type" value="Genomic_DNA"/>
</dbReference>
<name>A0A2Z2KJ86_9BACL</name>
<evidence type="ECO:0000259" key="2">
    <source>
        <dbReference type="Pfam" id="PF00535"/>
    </source>
</evidence>
<evidence type="ECO:0000313" key="3">
    <source>
        <dbReference type="EMBL" id="ASA26027.1"/>
    </source>
</evidence>
<feature type="region of interest" description="Disordered" evidence="1">
    <location>
        <begin position="264"/>
        <end position="284"/>
    </location>
</feature>
<evidence type="ECO:0000256" key="1">
    <source>
        <dbReference type="SAM" id="MobiDB-lite"/>
    </source>
</evidence>
<dbReference type="Proteomes" id="UP000249890">
    <property type="component" value="Chromosome"/>
</dbReference>
<dbReference type="Pfam" id="PF00535">
    <property type="entry name" value="Glycos_transf_2"/>
    <property type="match status" value="1"/>
</dbReference>
<keyword evidence="3" id="KW-0808">Transferase</keyword>